<name>A0A814ECS5_ADIRI</name>
<sequence length="244" mass="28831">MMFYLKSLPNLSSLTASLLDSQNDDFAYVYRIIFDLKPLRYLKLDASTYQRLNLDLPIAVHGQFSSLEYLVIFHPIFLDELAHLLSYASQLSHFSCSNLIESHYDMKFKESIKSKNLEHLTIITHSLIFDRFQEFFTKLFLELTVLIMTINDTVNSYLNDSRWEYLITKHMPDLKKFVFRYNSVVNEGFQIRSYHEFINGSFEFLFPLLKEGLCAELISLEKRVDVRPFVRSFCLQILSIDGRW</sequence>
<protein>
    <submittedName>
        <fullName evidence="2">Uncharacterized protein</fullName>
    </submittedName>
</protein>
<gene>
    <name evidence="1" type="ORF">EDS130_LOCUS9504</name>
    <name evidence="2" type="ORF">XAT740_LOCUS11467</name>
</gene>
<accession>A0A814ECS5</accession>
<dbReference type="SUPFAM" id="SSF52047">
    <property type="entry name" value="RNI-like"/>
    <property type="match status" value="1"/>
</dbReference>
<evidence type="ECO:0000313" key="2">
    <source>
        <dbReference type="EMBL" id="CAF0967081.1"/>
    </source>
</evidence>
<keyword evidence="3" id="KW-1185">Reference proteome</keyword>
<dbReference type="OrthoDB" id="10007999at2759"/>
<proteinExistence type="predicted"/>
<reference evidence="2" key="1">
    <citation type="submission" date="2021-02" db="EMBL/GenBank/DDBJ databases">
        <authorList>
            <person name="Nowell W R."/>
        </authorList>
    </citation>
    <scope>NUCLEOTIDE SEQUENCE</scope>
</reference>
<dbReference type="Gene3D" id="3.80.10.10">
    <property type="entry name" value="Ribonuclease Inhibitor"/>
    <property type="match status" value="1"/>
</dbReference>
<dbReference type="Proteomes" id="UP000663852">
    <property type="component" value="Unassembled WGS sequence"/>
</dbReference>
<dbReference type="AlphaFoldDB" id="A0A814ECS5"/>
<evidence type="ECO:0000313" key="1">
    <source>
        <dbReference type="EMBL" id="CAF0895525.1"/>
    </source>
</evidence>
<organism evidence="2 3">
    <name type="scientific">Adineta ricciae</name>
    <name type="common">Rotifer</name>
    <dbReference type="NCBI Taxonomy" id="249248"/>
    <lineage>
        <taxon>Eukaryota</taxon>
        <taxon>Metazoa</taxon>
        <taxon>Spiralia</taxon>
        <taxon>Gnathifera</taxon>
        <taxon>Rotifera</taxon>
        <taxon>Eurotatoria</taxon>
        <taxon>Bdelloidea</taxon>
        <taxon>Adinetida</taxon>
        <taxon>Adinetidae</taxon>
        <taxon>Adineta</taxon>
    </lineage>
</organism>
<dbReference type="EMBL" id="CAJNOR010000630">
    <property type="protein sequence ID" value="CAF0967081.1"/>
    <property type="molecule type" value="Genomic_DNA"/>
</dbReference>
<evidence type="ECO:0000313" key="3">
    <source>
        <dbReference type="Proteomes" id="UP000663828"/>
    </source>
</evidence>
<dbReference type="EMBL" id="CAJNOJ010000032">
    <property type="protein sequence ID" value="CAF0895525.1"/>
    <property type="molecule type" value="Genomic_DNA"/>
</dbReference>
<dbReference type="InterPro" id="IPR032675">
    <property type="entry name" value="LRR_dom_sf"/>
</dbReference>
<dbReference type="Proteomes" id="UP000663828">
    <property type="component" value="Unassembled WGS sequence"/>
</dbReference>
<comment type="caution">
    <text evidence="2">The sequence shown here is derived from an EMBL/GenBank/DDBJ whole genome shotgun (WGS) entry which is preliminary data.</text>
</comment>